<dbReference type="EMBL" id="BAAAZG010000062">
    <property type="protein sequence ID" value="GAA4101363.1"/>
    <property type="molecule type" value="Genomic_DNA"/>
</dbReference>
<dbReference type="Proteomes" id="UP001500683">
    <property type="component" value="Unassembled WGS sequence"/>
</dbReference>
<accession>A0ABP7X0G7</accession>
<keyword evidence="2" id="KW-1185">Reference proteome</keyword>
<sequence>MDDRYIEEVARLIARADTPAACPGCGGHDQITAAVPLDPDTAGVAAIPVTYCRACDAGDPTAAEIFACMDQALREED</sequence>
<dbReference type="RefSeq" id="WP_344957824.1">
    <property type="nucleotide sequence ID" value="NZ_BAAAZG010000062.1"/>
</dbReference>
<evidence type="ECO:0000313" key="2">
    <source>
        <dbReference type="Proteomes" id="UP001500683"/>
    </source>
</evidence>
<organism evidence="1 2">
    <name type="scientific">Actinomadura miaoliensis</name>
    <dbReference type="NCBI Taxonomy" id="430685"/>
    <lineage>
        <taxon>Bacteria</taxon>
        <taxon>Bacillati</taxon>
        <taxon>Actinomycetota</taxon>
        <taxon>Actinomycetes</taxon>
        <taxon>Streptosporangiales</taxon>
        <taxon>Thermomonosporaceae</taxon>
        <taxon>Actinomadura</taxon>
    </lineage>
</organism>
<protein>
    <submittedName>
        <fullName evidence="1">Uncharacterized protein</fullName>
    </submittedName>
</protein>
<proteinExistence type="predicted"/>
<reference evidence="2" key="1">
    <citation type="journal article" date="2019" name="Int. J. Syst. Evol. Microbiol.">
        <title>The Global Catalogue of Microorganisms (GCM) 10K type strain sequencing project: providing services to taxonomists for standard genome sequencing and annotation.</title>
        <authorList>
            <consortium name="The Broad Institute Genomics Platform"/>
            <consortium name="The Broad Institute Genome Sequencing Center for Infectious Disease"/>
            <person name="Wu L."/>
            <person name="Ma J."/>
        </authorList>
    </citation>
    <scope>NUCLEOTIDE SEQUENCE [LARGE SCALE GENOMIC DNA]</scope>
    <source>
        <strain evidence="2">JCM 16702</strain>
    </source>
</reference>
<comment type="caution">
    <text evidence="1">The sequence shown here is derived from an EMBL/GenBank/DDBJ whole genome shotgun (WGS) entry which is preliminary data.</text>
</comment>
<name>A0ABP7X0G7_9ACTN</name>
<evidence type="ECO:0000313" key="1">
    <source>
        <dbReference type="EMBL" id="GAA4101363.1"/>
    </source>
</evidence>
<gene>
    <name evidence="1" type="ORF">GCM10022214_78830</name>
</gene>